<feature type="domain" description="HTH cro/C1-type" evidence="2">
    <location>
        <begin position="13"/>
        <end position="68"/>
    </location>
</feature>
<dbReference type="OrthoDB" id="4629244at2"/>
<dbReference type="AlphaFoldDB" id="A0A7M2YVA1"/>
<evidence type="ECO:0000313" key="4">
    <source>
        <dbReference type="Proteomes" id="UP000254134"/>
    </source>
</evidence>
<proteinExistence type="predicted"/>
<dbReference type="EMBL" id="QQZY01000008">
    <property type="protein sequence ID" value="RDI73519.1"/>
    <property type="molecule type" value="Genomic_DNA"/>
</dbReference>
<evidence type="ECO:0000259" key="2">
    <source>
        <dbReference type="PROSITE" id="PS50943"/>
    </source>
</evidence>
<gene>
    <name evidence="3" type="ORF">Gocc_2660</name>
</gene>
<reference evidence="4" key="2">
    <citation type="journal article" date="2019" name="MicrobiologyOpen">
        <title>High-quality draft genome sequence of Gaiella occulta isolated from a 150 meter deep mineral water borehole and comparison with the genome sequences of other deep-branching lineages of the phylum Actinobacteria.</title>
        <authorList>
            <person name="Severino R."/>
            <person name="Froufe H.J.C."/>
            <person name="Barroso C."/>
            <person name="Albuquerque L."/>
            <person name="Lobo-da-Cunha A."/>
            <person name="da Costa M.S."/>
            <person name="Egas C."/>
        </authorList>
    </citation>
    <scope>NUCLEOTIDE SEQUENCE [LARGE SCALE GENOMIC DNA]</scope>
    <source>
        <strain evidence="4">F2-233</strain>
    </source>
</reference>
<protein>
    <submittedName>
        <fullName evidence="3">Putative transcriptional regulator</fullName>
    </submittedName>
</protein>
<comment type="caution">
    <text evidence="3">The sequence shown here is derived from an EMBL/GenBank/DDBJ whole genome shotgun (WGS) entry which is preliminary data.</text>
</comment>
<dbReference type="Pfam" id="PF13560">
    <property type="entry name" value="HTH_31"/>
    <property type="match status" value="1"/>
</dbReference>
<keyword evidence="4" id="KW-1185">Reference proteome</keyword>
<evidence type="ECO:0000313" key="3">
    <source>
        <dbReference type="EMBL" id="RDI73519.1"/>
    </source>
</evidence>
<dbReference type="RefSeq" id="WP_114797070.1">
    <property type="nucleotide sequence ID" value="NZ_QQZY01000008.1"/>
</dbReference>
<evidence type="ECO:0000256" key="1">
    <source>
        <dbReference type="SAM" id="MobiDB-lite"/>
    </source>
</evidence>
<dbReference type="PROSITE" id="PS50943">
    <property type="entry name" value="HTH_CROC1"/>
    <property type="match status" value="1"/>
</dbReference>
<dbReference type="GO" id="GO:0003677">
    <property type="term" value="F:DNA binding"/>
    <property type="evidence" value="ECO:0007669"/>
    <property type="project" value="InterPro"/>
</dbReference>
<reference evidence="3 4" key="1">
    <citation type="submission" date="2018-07" db="EMBL/GenBank/DDBJ databases">
        <title>High-quality-draft genome sequence of Gaiella occulta.</title>
        <authorList>
            <person name="Severino R."/>
            <person name="Froufe H.J.C."/>
            <person name="Rainey F.A."/>
            <person name="Barroso C."/>
            <person name="Albuquerque L."/>
            <person name="Lobo-Da-Cunha A."/>
            <person name="Da Costa M.S."/>
            <person name="Egas C."/>
        </authorList>
    </citation>
    <scope>NUCLEOTIDE SEQUENCE [LARGE SCALE GENOMIC DNA]</scope>
    <source>
        <strain evidence="3 4">F2-233</strain>
    </source>
</reference>
<dbReference type="Gene3D" id="1.10.260.40">
    <property type="entry name" value="lambda repressor-like DNA-binding domains"/>
    <property type="match status" value="1"/>
</dbReference>
<sequence length="135" mass="14901">MIPEQAKALGRFLKERRTALGLSTRALAARSGVDMATVVRLEQGAFVEPRPDTLRVIARALGVSLADVFALADYVVPSELPTFTPYLRAKYRSFPRKAIAELEQYFDDLAARYGIDPAGPAPGEDEAPEPKKRKR</sequence>
<dbReference type="InterPro" id="IPR010982">
    <property type="entry name" value="Lambda_DNA-bd_dom_sf"/>
</dbReference>
<dbReference type="InterPro" id="IPR001387">
    <property type="entry name" value="Cro/C1-type_HTH"/>
</dbReference>
<feature type="region of interest" description="Disordered" evidence="1">
    <location>
        <begin position="113"/>
        <end position="135"/>
    </location>
</feature>
<organism evidence="3 4">
    <name type="scientific">Gaiella occulta</name>
    <dbReference type="NCBI Taxonomy" id="1002870"/>
    <lineage>
        <taxon>Bacteria</taxon>
        <taxon>Bacillati</taxon>
        <taxon>Actinomycetota</taxon>
        <taxon>Thermoleophilia</taxon>
        <taxon>Gaiellales</taxon>
        <taxon>Gaiellaceae</taxon>
        <taxon>Gaiella</taxon>
    </lineage>
</organism>
<dbReference type="CDD" id="cd00093">
    <property type="entry name" value="HTH_XRE"/>
    <property type="match status" value="1"/>
</dbReference>
<name>A0A7M2YVA1_9ACTN</name>
<dbReference type="Proteomes" id="UP000254134">
    <property type="component" value="Unassembled WGS sequence"/>
</dbReference>
<accession>A0A7M2YVA1</accession>
<dbReference type="SMART" id="SM00530">
    <property type="entry name" value="HTH_XRE"/>
    <property type="match status" value="1"/>
</dbReference>
<dbReference type="SUPFAM" id="SSF47413">
    <property type="entry name" value="lambda repressor-like DNA-binding domains"/>
    <property type="match status" value="1"/>
</dbReference>